<dbReference type="EMBL" id="CP009920">
    <property type="protein sequence ID" value="AJI24124.1"/>
    <property type="molecule type" value="Genomic_DNA"/>
</dbReference>
<organism evidence="1 2">
    <name type="scientific">Priestia megaterium (strain ATCC 14581 / DSM 32 / CCUG 1817 / JCM 2506 / NBRC 15308 / NCIMB 9376 / NCTC 10342 / NRRL B-14308 / VKM B-512 / Ford 19)</name>
    <name type="common">Bacillus megaterium</name>
    <dbReference type="NCBI Taxonomy" id="1348623"/>
    <lineage>
        <taxon>Bacteria</taxon>
        <taxon>Bacillati</taxon>
        <taxon>Bacillota</taxon>
        <taxon>Bacilli</taxon>
        <taxon>Bacillales</taxon>
        <taxon>Bacillaceae</taxon>
        <taxon>Priestia</taxon>
    </lineage>
</organism>
<gene>
    <name evidence="1" type="ORF">BG04_398</name>
</gene>
<proteinExistence type="predicted"/>
<evidence type="ECO:0000313" key="2">
    <source>
        <dbReference type="Proteomes" id="UP000031829"/>
    </source>
</evidence>
<dbReference type="HOGENOM" id="CLU_195212_2_1_9"/>
<dbReference type="RefSeq" id="WP_034650134.1">
    <property type="nucleotide sequence ID" value="NZ_BCVB01000006.1"/>
</dbReference>
<protein>
    <recommendedName>
        <fullName evidence="3">DUF3953 domain-containing protein</fullName>
    </recommendedName>
</protein>
<dbReference type="AlphaFoldDB" id="A0A0B6AW66"/>
<evidence type="ECO:0008006" key="3">
    <source>
        <dbReference type="Google" id="ProtNLM"/>
    </source>
</evidence>
<dbReference type="InterPro" id="IPR025018">
    <property type="entry name" value="DUF3953"/>
</dbReference>
<evidence type="ECO:0000313" key="1">
    <source>
        <dbReference type="EMBL" id="AJI24124.1"/>
    </source>
</evidence>
<reference evidence="1 2" key="1">
    <citation type="journal article" date="2015" name="Genome Announc.">
        <title>Complete genome sequences for 35 biothreat assay-relevant bacillus species.</title>
        <authorList>
            <person name="Johnson S.L."/>
            <person name="Daligault H.E."/>
            <person name="Davenport K.W."/>
            <person name="Jaissle J."/>
            <person name="Frey K.G."/>
            <person name="Ladner J.T."/>
            <person name="Broomall S.M."/>
            <person name="Bishop-Lilly K.A."/>
            <person name="Bruce D.C."/>
            <person name="Gibbons H.S."/>
            <person name="Coyne S.R."/>
            <person name="Lo C.C."/>
            <person name="Meincke L."/>
            <person name="Munk A.C."/>
            <person name="Koroleva G.I."/>
            <person name="Rosenzweig C.N."/>
            <person name="Palacios G.F."/>
            <person name="Redden C.L."/>
            <person name="Minogue T.D."/>
            <person name="Chain P.S."/>
        </authorList>
    </citation>
    <scope>NUCLEOTIDE SEQUENCE [LARGE SCALE GENOMIC DNA]</scope>
    <source>
        <strain evidence="2">ATCC 14581 / DSM 32 / JCM 2506 / NBRC 15308 / NCIMB 9376 / NCTC 10342 / NRRL B-14308 / VKM B-512</strain>
    </source>
</reference>
<dbReference type="GeneID" id="93643907"/>
<dbReference type="KEGG" id="bmeg:BG04_398"/>
<name>A0A0B6AW66_PRIM2</name>
<accession>A0A0B6AW66</accession>
<dbReference type="Pfam" id="PF13129">
    <property type="entry name" value="DUF3953"/>
    <property type="match status" value="1"/>
</dbReference>
<sequence>MLKALQLILSIITVGLALYIMLTHSYQFLSFLNILLGFTMLVLGAIEWQKRKKTSAWLLFLVALFSWFVGIYRMTI</sequence>
<dbReference type="Proteomes" id="UP000031829">
    <property type="component" value="Chromosome"/>
</dbReference>